<sequence>MRDAAETSGVPILLLLLLTAIVGASGLNTELFLAIQHFTALLPDTLWANLTILGDALVVLVLLNGLAWRYPLLLPAGLLAGLIATLLTRSLKTLLEIERPLSVLGAQAQVIGVDLQNFSFPSGHTTAAFVLAGVYALILQRERLTAVLFCLALLVGFSRIAVGAHWPMDVLAGAAFGWFSAWAGWRLALYWRWSQSSLGQRTLALLFLLFSLLLFLLNTGYPQAFWLQMSIASLMTAMSLVTLWRTFHNTA</sequence>
<feature type="transmembrane region" description="Helical" evidence="4">
    <location>
        <begin position="72"/>
        <end position="91"/>
    </location>
</feature>
<dbReference type="EMBL" id="FNQP01000008">
    <property type="protein sequence ID" value="SEA51098.1"/>
    <property type="molecule type" value="Genomic_DNA"/>
</dbReference>
<accession>A0A1H4BSL6</accession>
<evidence type="ECO:0000256" key="2">
    <source>
        <dbReference type="ARBA" id="ARBA00032707"/>
    </source>
</evidence>
<feature type="transmembrane region" description="Helical" evidence="4">
    <location>
        <begin position="146"/>
        <end position="164"/>
    </location>
</feature>
<reference evidence="6 7" key="1">
    <citation type="submission" date="2016-10" db="EMBL/GenBank/DDBJ databases">
        <authorList>
            <person name="de Groot N.N."/>
        </authorList>
    </citation>
    <scope>NUCLEOTIDE SEQUENCE [LARGE SCALE GENOMIC DNA]</scope>
    <source>
        <strain evidence="6 7">DSM 21228</strain>
    </source>
</reference>
<feature type="transmembrane region" description="Helical" evidence="4">
    <location>
        <begin position="12"/>
        <end position="34"/>
    </location>
</feature>
<keyword evidence="4" id="KW-0812">Transmembrane</keyword>
<dbReference type="CDD" id="cd01610">
    <property type="entry name" value="PAP2_like"/>
    <property type="match status" value="1"/>
</dbReference>
<dbReference type="Pfam" id="PF01569">
    <property type="entry name" value="PAP2"/>
    <property type="match status" value="1"/>
</dbReference>
<evidence type="ECO:0000259" key="5">
    <source>
        <dbReference type="SMART" id="SM00014"/>
    </source>
</evidence>
<dbReference type="PANTHER" id="PTHR14969:SF13">
    <property type="entry name" value="AT30094P"/>
    <property type="match status" value="1"/>
</dbReference>
<dbReference type="GO" id="GO:0050380">
    <property type="term" value="F:undecaprenyl-diphosphatase activity"/>
    <property type="evidence" value="ECO:0007669"/>
    <property type="project" value="UniProtKB-EC"/>
</dbReference>
<feature type="transmembrane region" description="Helical" evidence="4">
    <location>
        <begin position="46"/>
        <end position="65"/>
    </location>
</feature>
<evidence type="ECO:0000256" key="1">
    <source>
        <dbReference type="ARBA" id="ARBA00012374"/>
    </source>
</evidence>
<gene>
    <name evidence="6" type="ORF">SAMN05660964_01770</name>
</gene>
<keyword evidence="7" id="KW-1185">Reference proteome</keyword>
<name>A0A1H4BSL6_9GAMM</name>
<feature type="transmembrane region" description="Helical" evidence="4">
    <location>
        <begin position="227"/>
        <end position="247"/>
    </location>
</feature>
<dbReference type="InterPro" id="IPR000326">
    <property type="entry name" value="PAP2/HPO"/>
</dbReference>
<feature type="domain" description="Phosphatidic acid phosphatase type 2/haloperoxidase" evidence="5">
    <location>
        <begin position="73"/>
        <end position="185"/>
    </location>
</feature>
<dbReference type="Gene3D" id="1.20.144.10">
    <property type="entry name" value="Phosphatidic acid phosphatase type 2/haloperoxidase"/>
    <property type="match status" value="1"/>
</dbReference>
<dbReference type="OrthoDB" id="9780918at2"/>
<comment type="catalytic activity">
    <reaction evidence="3">
        <text>di-trans,octa-cis-undecaprenyl diphosphate + H2O = di-trans,octa-cis-undecaprenyl phosphate + phosphate + H(+)</text>
        <dbReference type="Rhea" id="RHEA:28094"/>
        <dbReference type="ChEBI" id="CHEBI:15377"/>
        <dbReference type="ChEBI" id="CHEBI:15378"/>
        <dbReference type="ChEBI" id="CHEBI:43474"/>
        <dbReference type="ChEBI" id="CHEBI:58405"/>
        <dbReference type="ChEBI" id="CHEBI:60392"/>
        <dbReference type="EC" id="3.6.1.27"/>
    </reaction>
</comment>
<feature type="transmembrane region" description="Helical" evidence="4">
    <location>
        <begin position="170"/>
        <end position="191"/>
    </location>
</feature>
<dbReference type="SMART" id="SM00014">
    <property type="entry name" value="acidPPc"/>
    <property type="match status" value="1"/>
</dbReference>
<feature type="transmembrane region" description="Helical" evidence="4">
    <location>
        <begin position="203"/>
        <end position="221"/>
    </location>
</feature>
<dbReference type="AlphaFoldDB" id="A0A1H4BSL6"/>
<evidence type="ECO:0000313" key="7">
    <source>
        <dbReference type="Proteomes" id="UP000199397"/>
    </source>
</evidence>
<organism evidence="6 7">
    <name type="scientific">Thiothrix caldifontis</name>
    <dbReference type="NCBI Taxonomy" id="525918"/>
    <lineage>
        <taxon>Bacteria</taxon>
        <taxon>Pseudomonadati</taxon>
        <taxon>Pseudomonadota</taxon>
        <taxon>Gammaproteobacteria</taxon>
        <taxon>Thiotrichales</taxon>
        <taxon>Thiotrichaceae</taxon>
        <taxon>Thiothrix</taxon>
    </lineage>
</organism>
<dbReference type="EC" id="3.6.1.27" evidence="1"/>
<evidence type="ECO:0000256" key="4">
    <source>
        <dbReference type="SAM" id="Phobius"/>
    </source>
</evidence>
<feature type="transmembrane region" description="Helical" evidence="4">
    <location>
        <begin position="118"/>
        <end position="139"/>
    </location>
</feature>
<dbReference type="STRING" id="525918.SAMN05660964_01770"/>
<dbReference type="PANTHER" id="PTHR14969">
    <property type="entry name" value="SPHINGOSINE-1-PHOSPHATE PHOSPHOHYDROLASE"/>
    <property type="match status" value="1"/>
</dbReference>
<protein>
    <recommendedName>
        <fullName evidence="1">undecaprenyl-diphosphate phosphatase</fullName>
        <ecNumber evidence="1">3.6.1.27</ecNumber>
    </recommendedName>
    <alternativeName>
        <fullName evidence="2">Undecaprenyl pyrophosphate phosphatase</fullName>
    </alternativeName>
</protein>
<evidence type="ECO:0000256" key="3">
    <source>
        <dbReference type="ARBA" id="ARBA00047594"/>
    </source>
</evidence>
<keyword evidence="4" id="KW-0472">Membrane</keyword>
<dbReference type="RefSeq" id="WP_093067540.1">
    <property type="nucleotide sequence ID" value="NZ_FNQP01000008.1"/>
</dbReference>
<dbReference type="InterPro" id="IPR036938">
    <property type="entry name" value="PAP2/HPO_sf"/>
</dbReference>
<dbReference type="Proteomes" id="UP000199397">
    <property type="component" value="Unassembled WGS sequence"/>
</dbReference>
<keyword evidence="4" id="KW-1133">Transmembrane helix</keyword>
<evidence type="ECO:0000313" key="6">
    <source>
        <dbReference type="EMBL" id="SEA51098.1"/>
    </source>
</evidence>
<proteinExistence type="predicted"/>
<dbReference type="SUPFAM" id="SSF48317">
    <property type="entry name" value="Acid phosphatase/Vanadium-dependent haloperoxidase"/>
    <property type="match status" value="1"/>
</dbReference>